<dbReference type="RefSeq" id="WP_010899829.1">
    <property type="nucleotide sequence ID" value="NZ_CP040441.1"/>
</dbReference>
<dbReference type="AlphaFoldDB" id="A0A0M0KFM4"/>
<dbReference type="Gene3D" id="3.30.500.20">
    <property type="entry name" value="BH3703-like domains"/>
    <property type="match status" value="1"/>
</dbReference>
<dbReference type="InterPro" id="IPR006728">
    <property type="entry name" value="YezG-like"/>
</dbReference>
<accession>A0A0M0KFM4</accession>
<dbReference type="SMR" id="A0A0M0KFM4"/>
<comment type="caution">
    <text evidence="1">The sequence shown here is derived from an EMBL/GenBank/DDBJ whole genome shotgun (WGS) entry which is preliminary data.</text>
</comment>
<dbReference type="GeneID" id="87599246"/>
<dbReference type="PATRIC" id="fig|136160.3.peg.488"/>
<reference evidence="1" key="1">
    <citation type="submission" date="2015-08" db="EMBL/GenBank/DDBJ databases">
        <title>Complete DNA Sequence of Pseudomonas syringae pv. actinidiae, the Causal Agent of Kiwifruit Canker Disease.</title>
        <authorList>
            <person name="Rikkerink E.H.A."/>
            <person name="Fineran P.C."/>
        </authorList>
    </citation>
    <scope>NUCLEOTIDE SEQUENCE</scope>
    <source>
        <strain evidence="1">DSM 13666</strain>
    </source>
</reference>
<protein>
    <recommendedName>
        <fullName evidence="2">DUF600 family protein</fullName>
    </recommendedName>
</protein>
<sequence>MEKQIESYYQEIAQLIIDMIPEEWAEVRFYAQEDHDGWKIFFFHYLSASSDEWTKDIDIRDVIKVPQDEFMEKYNELSFCISDFRKDYAEAFGEPWMSFQMTFYASGKFNIDFYYDKNPFDTFLTRLAWQYEHFGTIPEDSFYKETLNEYLEEKAQGKRYPFLEPLKEE</sequence>
<dbReference type="EMBL" id="LILD01000001">
    <property type="protein sequence ID" value="KOO37660.1"/>
    <property type="molecule type" value="Genomic_DNA"/>
</dbReference>
<dbReference type="InterPro" id="IPR036170">
    <property type="entry name" value="YezG-like_sf"/>
</dbReference>
<evidence type="ECO:0008006" key="2">
    <source>
        <dbReference type="Google" id="ProtNLM"/>
    </source>
</evidence>
<proteinExistence type="predicted"/>
<name>A0A0M0KFM4_ALKHA</name>
<dbReference type="InterPro" id="IPR036388">
    <property type="entry name" value="WH-like_DNA-bd_sf"/>
</dbReference>
<evidence type="ECO:0000313" key="1">
    <source>
        <dbReference type="EMBL" id="KOO37660.1"/>
    </source>
</evidence>
<dbReference type="Gene3D" id="1.10.10.10">
    <property type="entry name" value="Winged helix-like DNA-binding domain superfamily/Winged helix DNA-binding domain"/>
    <property type="match status" value="1"/>
</dbReference>
<dbReference type="OMA" id="NDQEAWT"/>
<dbReference type="SUPFAM" id="SSF160424">
    <property type="entry name" value="BH3703-like"/>
    <property type="match status" value="1"/>
</dbReference>
<organism evidence="1">
    <name type="scientific">Halalkalibacterium halodurans</name>
    <name type="common">Bacillus halodurans</name>
    <dbReference type="NCBI Taxonomy" id="86665"/>
    <lineage>
        <taxon>Bacteria</taxon>
        <taxon>Bacillati</taxon>
        <taxon>Bacillota</taxon>
        <taxon>Bacilli</taxon>
        <taxon>Bacillales</taxon>
        <taxon>Bacillaceae</taxon>
        <taxon>Halalkalibacterium (ex Joshi et al. 2022)</taxon>
    </lineage>
</organism>
<gene>
    <name evidence="1" type="ORF">AMD02_01460</name>
</gene>
<dbReference type="Pfam" id="PF04634">
    <property type="entry name" value="YezG-like"/>
    <property type="match status" value="1"/>
</dbReference>